<evidence type="ECO:0000256" key="1">
    <source>
        <dbReference type="SAM" id="Coils"/>
    </source>
</evidence>
<feature type="compositionally biased region" description="Acidic residues" evidence="2">
    <location>
        <begin position="605"/>
        <end position="620"/>
    </location>
</feature>
<feature type="region of interest" description="Disordered" evidence="2">
    <location>
        <begin position="402"/>
        <end position="516"/>
    </location>
</feature>
<dbReference type="PANTHER" id="PTHR35711">
    <property type="entry name" value="EXPRESSED PROTEIN"/>
    <property type="match status" value="1"/>
</dbReference>
<name>A0AAD8YIJ8_9STRA</name>
<proteinExistence type="predicted"/>
<feature type="compositionally biased region" description="Polar residues" evidence="2">
    <location>
        <begin position="881"/>
        <end position="894"/>
    </location>
</feature>
<feature type="compositionally biased region" description="Acidic residues" evidence="2">
    <location>
        <begin position="423"/>
        <end position="437"/>
    </location>
</feature>
<feature type="compositionally biased region" description="Basic and acidic residues" evidence="2">
    <location>
        <begin position="1018"/>
        <end position="1027"/>
    </location>
</feature>
<keyword evidence="4" id="KW-1185">Reference proteome</keyword>
<evidence type="ECO:0000313" key="3">
    <source>
        <dbReference type="EMBL" id="KAK1745730.1"/>
    </source>
</evidence>
<gene>
    <name evidence="3" type="ORF">QTG54_003654</name>
</gene>
<feature type="compositionally biased region" description="Polar residues" evidence="2">
    <location>
        <begin position="706"/>
        <end position="726"/>
    </location>
</feature>
<feature type="compositionally biased region" description="Low complexity" evidence="2">
    <location>
        <begin position="582"/>
        <end position="592"/>
    </location>
</feature>
<feature type="compositionally biased region" description="Polar residues" evidence="2">
    <location>
        <begin position="542"/>
        <end position="551"/>
    </location>
</feature>
<feature type="compositionally biased region" description="Basic and acidic residues" evidence="2">
    <location>
        <begin position="496"/>
        <end position="505"/>
    </location>
</feature>
<protein>
    <submittedName>
        <fullName evidence="3">Uncharacterized protein</fullName>
    </submittedName>
</protein>
<feature type="compositionally biased region" description="Polar residues" evidence="2">
    <location>
        <begin position="915"/>
        <end position="936"/>
    </location>
</feature>
<dbReference type="EMBL" id="JATAAI010000005">
    <property type="protein sequence ID" value="KAK1745730.1"/>
    <property type="molecule type" value="Genomic_DNA"/>
</dbReference>
<feature type="compositionally biased region" description="Basic and acidic residues" evidence="2">
    <location>
        <begin position="785"/>
        <end position="795"/>
    </location>
</feature>
<accession>A0AAD8YIJ8</accession>
<dbReference type="PANTHER" id="PTHR35711:SF1">
    <property type="entry name" value="ECTODERMAL, ISOFORM F"/>
    <property type="match status" value="1"/>
</dbReference>
<feature type="compositionally biased region" description="Basic residues" evidence="2">
    <location>
        <begin position="853"/>
        <end position="867"/>
    </location>
</feature>
<feature type="compositionally biased region" description="Acidic residues" evidence="2">
    <location>
        <begin position="569"/>
        <end position="581"/>
    </location>
</feature>
<feature type="compositionally biased region" description="Acidic residues" evidence="2">
    <location>
        <begin position="461"/>
        <end position="472"/>
    </location>
</feature>
<organism evidence="3 4">
    <name type="scientific">Skeletonema marinoi</name>
    <dbReference type="NCBI Taxonomy" id="267567"/>
    <lineage>
        <taxon>Eukaryota</taxon>
        <taxon>Sar</taxon>
        <taxon>Stramenopiles</taxon>
        <taxon>Ochrophyta</taxon>
        <taxon>Bacillariophyta</taxon>
        <taxon>Coscinodiscophyceae</taxon>
        <taxon>Thalassiosirophycidae</taxon>
        <taxon>Thalassiosirales</taxon>
        <taxon>Skeletonemataceae</taxon>
        <taxon>Skeletonema</taxon>
        <taxon>Skeletonema marinoi-dohrnii complex</taxon>
    </lineage>
</organism>
<feature type="compositionally biased region" description="Acidic residues" evidence="2">
    <location>
        <begin position="727"/>
        <end position="739"/>
    </location>
</feature>
<evidence type="ECO:0000313" key="4">
    <source>
        <dbReference type="Proteomes" id="UP001224775"/>
    </source>
</evidence>
<feature type="compositionally biased region" description="Acidic residues" evidence="2">
    <location>
        <begin position="1052"/>
        <end position="1064"/>
    </location>
</feature>
<feature type="compositionally biased region" description="Basic and acidic residues" evidence="2">
    <location>
        <begin position="670"/>
        <end position="681"/>
    </location>
</feature>
<dbReference type="Proteomes" id="UP001224775">
    <property type="component" value="Unassembled WGS sequence"/>
</dbReference>
<evidence type="ECO:0000256" key="2">
    <source>
        <dbReference type="SAM" id="MobiDB-lite"/>
    </source>
</evidence>
<keyword evidence="1" id="KW-0175">Coiled coil</keyword>
<feature type="region of interest" description="Disordered" evidence="2">
    <location>
        <begin position="530"/>
        <end position="950"/>
    </location>
</feature>
<reference evidence="3" key="1">
    <citation type="submission" date="2023-06" db="EMBL/GenBank/DDBJ databases">
        <title>Survivors Of The Sea: Transcriptome response of Skeletonema marinoi to long-term dormancy.</title>
        <authorList>
            <person name="Pinder M.I.M."/>
            <person name="Kourtchenko O."/>
            <person name="Robertson E.K."/>
            <person name="Larsson T."/>
            <person name="Maumus F."/>
            <person name="Osuna-Cruz C.M."/>
            <person name="Vancaester E."/>
            <person name="Stenow R."/>
            <person name="Vandepoele K."/>
            <person name="Ploug H."/>
            <person name="Bruchert V."/>
            <person name="Godhe A."/>
            <person name="Topel M."/>
        </authorList>
    </citation>
    <scope>NUCLEOTIDE SEQUENCE</scope>
    <source>
        <strain evidence="3">R05AC</strain>
    </source>
</reference>
<sequence length="1064" mass="118748">MASLLQKSTPWIEDSFVYACSFDASRSDEEGNGSDSDFNDNDEEMEPQTENTIPAGLHDDDDDGSHDGNNGRNKPPPSRGGKIVQIIDRGGDPNFYVTEQQQQQSDDNNNNDCCPPYLILHDGQYSTIAFLSEEAYNSSMMRQDVASRGTKQPKAIPRKSLISISQYTISTIKCCAQHNNKDQHHQPKNDHNEDILPLQLVRPDMPRAHLSQVQMSLNTNLLLSLYLLGPITLIGAENQGLIGNTINVNCSIKVRRVLISHMAQFDRVHKEHTDVCVNIEEEEEEEDYQHWTMVQRLEACHCYYQLLKERQGGTIPTWPWESRLVGGEMDDDGAKEDNDSANDNVGIVDVTVKPATATAAIAASPGRVERMIQKYENLEELLREDDNEEEEEDDDADVAEAAAVGDKRAGRASTGTYLAKWDSEEEQVEEEEEDVGDTADAIGDKRATRASTGTYLAKWDSEEDQEEEEADEETKGNTGEQVQQQHHEEEGEENEKDTNAKKDDTPIEQGNVAELFDNFDDINDVLDLEEDEPVIAREGEDSTSANAMLDSNKTDDGIDIDNIEGNTEQGEDNETTEENEEYNNNNNTQDDNAATFVGINQMFVESDDDEEEAEGEDGEEQAPLLTQQEFNVYQDEETEPVSDILEPPKEVTESHIPLPPVEVSKQSSKLSREDGLTREYVESQIPLPPPKDTQSSGEDDDGDIGTESQIPVSSIRNQLNKQSADESASEDEKDGDDNGTESQIPFLSRRKPHAQSLDASDSEDEESDGDIGAESQIPFPPRIKQHTESLDRHTDDEEGTYPAESQVPIPQKQSMKTACSPRKPIADAANIRQSVRPKRKEIMYDSDDDWMRIRKVKPTTKPTKRAPRVQSQIAGEGSEENFPTNVLDTSEMSGNNENEAEEEEDNTGISEKEMQQPSLISIVQKGPSSSVASARSHQPDAALSNTRTTDHRVRFAIDDTDQNEHSQALPAAVAAPALPPPPVINQRELFISVSSKASNILFQSSMACNELASRKRKASEDEGETKKKKEKKFSFGTLFDRAKRLWPSHPNDDEEEEEERQQQV</sequence>
<dbReference type="AlphaFoldDB" id="A0AAD8YIJ8"/>
<feature type="compositionally biased region" description="Acidic residues" evidence="2">
    <location>
        <begin position="37"/>
        <end position="47"/>
    </location>
</feature>
<comment type="caution">
    <text evidence="3">The sequence shown here is derived from an EMBL/GenBank/DDBJ whole genome shotgun (WGS) entry which is preliminary data.</text>
</comment>
<feature type="coiled-coil region" evidence="1">
    <location>
        <begin position="368"/>
        <end position="395"/>
    </location>
</feature>
<feature type="compositionally biased region" description="Acidic residues" evidence="2">
    <location>
        <begin position="760"/>
        <end position="771"/>
    </location>
</feature>
<feature type="region of interest" description="Disordered" evidence="2">
    <location>
        <begin position="24"/>
        <end position="86"/>
    </location>
</feature>
<feature type="region of interest" description="Disordered" evidence="2">
    <location>
        <begin position="1010"/>
        <end position="1064"/>
    </location>
</feature>